<gene>
    <name evidence="1" type="ORF">FA13DRAFT_1817109</name>
</gene>
<evidence type="ECO:0000313" key="2">
    <source>
        <dbReference type="Proteomes" id="UP000298030"/>
    </source>
</evidence>
<sequence>MATLILGGGSQIGLQLAKLLGEAGKPVIFGSRSGTRVPEGTLSVRFDWDDPATFGAAFALGQKIDYVYLLGPSHDHDPLLKVKPFIDLAVRKEVKRFIVLSEGGGHTEKGPDSKKANNLIKNIVEKGPVGFIAVQDIAEIAFKAITDVESLPNKEPILVGPELVSYQEVAAILTEVLGREITYKVISVEEKAKRYEQLGLPKEFVADITQIEESLDDGFDVKLAADPRTIRGKLGIRQWIEQNKAAFV</sequence>
<dbReference type="Proteomes" id="UP000298030">
    <property type="component" value="Unassembled WGS sequence"/>
</dbReference>
<dbReference type="EMBL" id="QPFP01000051">
    <property type="protein sequence ID" value="TEB26096.1"/>
    <property type="molecule type" value="Genomic_DNA"/>
</dbReference>
<evidence type="ECO:0000313" key="1">
    <source>
        <dbReference type="EMBL" id="TEB26096.1"/>
    </source>
</evidence>
<dbReference type="InterPro" id="IPR036291">
    <property type="entry name" value="NAD(P)-bd_dom_sf"/>
</dbReference>
<accession>A0A4Y7SW49</accession>
<dbReference type="STRING" id="71717.A0A4Y7SW49"/>
<keyword evidence="2" id="KW-1185">Reference proteome</keyword>
<dbReference type="PANTHER" id="PTHR43162">
    <property type="match status" value="1"/>
</dbReference>
<reference evidence="1 2" key="1">
    <citation type="journal article" date="2019" name="Nat. Ecol. Evol.">
        <title>Megaphylogeny resolves global patterns of mushroom evolution.</title>
        <authorList>
            <person name="Varga T."/>
            <person name="Krizsan K."/>
            <person name="Foldi C."/>
            <person name="Dima B."/>
            <person name="Sanchez-Garcia M."/>
            <person name="Sanchez-Ramirez S."/>
            <person name="Szollosi G.J."/>
            <person name="Szarkandi J.G."/>
            <person name="Papp V."/>
            <person name="Albert L."/>
            <person name="Andreopoulos W."/>
            <person name="Angelini C."/>
            <person name="Antonin V."/>
            <person name="Barry K.W."/>
            <person name="Bougher N.L."/>
            <person name="Buchanan P."/>
            <person name="Buyck B."/>
            <person name="Bense V."/>
            <person name="Catcheside P."/>
            <person name="Chovatia M."/>
            <person name="Cooper J."/>
            <person name="Damon W."/>
            <person name="Desjardin D."/>
            <person name="Finy P."/>
            <person name="Geml J."/>
            <person name="Haridas S."/>
            <person name="Hughes K."/>
            <person name="Justo A."/>
            <person name="Karasinski D."/>
            <person name="Kautmanova I."/>
            <person name="Kiss B."/>
            <person name="Kocsube S."/>
            <person name="Kotiranta H."/>
            <person name="LaButti K.M."/>
            <person name="Lechner B.E."/>
            <person name="Liimatainen K."/>
            <person name="Lipzen A."/>
            <person name="Lukacs Z."/>
            <person name="Mihaltcheva S."/>
            <person name="Morgado L.N."/>
            <person name="Niskanen T."/>
            <person name="Noordeloos M.E."/>
            <person name="Ohm R.A."/>
            <person name="Ortiz-Santana B."/>
            <person name="Ovrebo C."/>
            <person name="Racz N."/>
            <person name="Riley R."/>
            <person name="Savchenko A."/>
            <person name="Shiryaev A."/>
            <person name="Soop K."/>
            <person name="Spirin V."/>
            <person name="Szebenyi C."/>
            <person name="Tomsovsky M."/>
            <person name="Tulloss R.E."/>
            <person name="Uehling J."/>
            <person name="Grigoriev I.V."/>
            <person name="Vagvolgyi C."/>
            <person name="Papp T."/>
            <person name="Martin F.M."/>
            <person name="Miettinen O."/>
            <person name="Hibbett D.S."/>
            <person name="Nagy L.G."/>
        </authorList>
    </citation>
    <scope>NUCLEOTIDE SEQUENCE [LARGE SCALE GENOMIC DNA]</scope>
    <source>
        <strain evidence="1 2">FP101781</strain>
    </source>
</reference>
<protein>
    <submittedName>
        <fullName evidence="1">NAD(P)-binding protein</fullName>
    </submittedName>
</protein>
<dbReference type="Gene3D" id="3.40.50.720">
    <property type="entry name" value="NAD(P)-binding Rossmann-like Domain"/>
    <property type="match status" value="1"/>
</dbReference>
<proteinExistence type="predicted"/>
<dbReference type="SUPFAM" id="SSF51735">
    <property type="entry name" value="NAD(P)-binding Rossmann-fold domains"/>
    <property type="match status" value="1"/>
</dbReference>
<dbReference type="InterPro" id="IPR051604">
    <property type="entry name" value="Ergot_Alk_Oxidoreductase"/>
</dbReference>
<comment type="caution">
    <text evidence="1">The sequence shown here is derived from an EMBL/GenBank/DDBJ whole genome shotgun (WGS) entry which is preliminary data.</text>
</comment>
<dbReference type="Gene3D" id="3.90.25.10">
    <property type="entry name" value="UDP-galactose 4-epimerase, domain 1"/>
    <property type="match status" value="1"/>
</dbReference>
<organism evidence="1 2">
    <name type="scientific">Coprinellus micaceus</name>
    <name type="common">Glistening ink-cap mushroom</name>
    <name type="synonym">Coprinus micaceus</name>
    <dbReference type="NCBI Taxonomy" id="71717"/>
    <lineage>
        <taxon>Eukaryota</taxon>
        <taxon>Fungi</taxon>
        <taxon>Dikarya</taxon>
        <taxon>Basidiomycota</taxon>
        <taxon>Agaricomycotina</taxon>
        <taxon>Agaricomycetes</taxon>
        <taxon>Agaricomycetidae</taxon>
        <taxon>Agaricales</taxon>
        <taxon>Agaricineae</taxon>
        <taxon>Psathyrellaceae</taxon>
        <taxon>Coprinellus</taxon>
    </lineage>
</organism>
<dbReference type="OrthoDB" id="419598at2759"/>
<dbReference type="PANTHER" id="PTHR43162:SF1">
    <property type="entry name" value="PRESTALK A DIFFERENTIATION PROTEIN A"/>
    <property type="match status" value="1"/>
</dbReference>
<name>A0A4Y7SW49_COPMI</name>
<dbReference type="AlphaFoldDB" id="A0A4Y7SW49"/>